<accession>A0A8C6R555</accession>
<dbReference type="AlphaFoldDB" id="A0A8C6R555"/>
<protein>
    <submittedName>
        <fullName evidence="3">Predicted gene 94</fullName>
    </submittedName>
</protein>
<name>A0A8C6R555_NANGA</name>
<dbReference type="Proteomes" id="UP000694381">
    <property type="component" value="Unassembled WGS sequence"/>
</dbReference>
<gene>
    <name evidence="3" type="primary">CUNH5orf46</name>
</gene>
<dbReference type="PANTHER" id="PTHR37864">
    <property type="entry name" value="SIMILAR TO AVLV472"/>
    <property type="match status" value="1"/>
</dbReference>
<dbReference type="GeneTree" id="ENSGT00390000011484"/>
<reference evidence="3" key="1">
    <citation type="submission" date="2025-08" db="UniProtKB">
        <authorList>
            <consortium name="Ensembl"/>
        </authorList>
    </citation>
    <scope>IDENTIFICATION</scope>
</reference>
<dbReference type="OMA" id="FQMYLNN"/>
<evidence type="ECO:0000256" key="2">
    <source>
        <dbReference type="SAM" id="SignalP"/>
    </source>
</evidence>
<sequence length="96" mass="10404">MAVSILRLAVVLGVLALILTCYADDKPSDSENTDEKSENKPDEPGKKPETEFPKFLSLLGSEIIEKAVDFILGTMARGSSFMELDDNPKDPSSKAS</sequence>
<reference evidence="3" key="2">
    <citation type="submission" date="2025-09" db="UniProtKB">
        <authorList>
            <consortium name="Ensembl"/>
        </authorList>
    </citation>
    <scope>IDENTIFICATION</scope>
</reference>
<dbReference type="PANTHER" id="PTHR37864:SF1">
    <property type="entry name" value="SIMILAR TO AVLV472"/>
    <property type="match status" value="1"/>
</dbReference>
<evidence type="ECO:0000313" key="4">
    <source>
        <dbReference type="Proteomes" id="UP000694381"/>
    </source>
</evidence>
<dbReference type="InterPro" id="IPR027950">
    <property type="entry name" value="DUF4576"/>
</dbReference>
<evidence type="ECO:0000256" key="1">
    <source>
        <dbReference type="SAM" id="MobiDB-lite"/>
    </source>
</evidence>
<dbReference type="Pfam" id="PF15144">
    <property type="entry name" value="DUF4576"/>
    <property type="match status" value="1"/>
</dbReference>
<keyword evidence="4" id="KW-1185">Reference proteome</keyword>
<evidence type="ECO:0000313" key="3">
    <source>
        <dbReference type="Ensembl" id="ENSNGAP00000012046.1"/>
    </source>
</evidence>
<dbReference type="Ensembl" id="ENSNGAT00000017601.1">
    <property type="protein sequence ID" value="ENSNGAP00000012046.1"/>
    <property type="gene ID" value="ENSNGAG00000014025.1"/>
</dbReference>
<organism evidence="3 4">
    <name type="scientific">Nannospalax galili</name>
    <name type="common">Northern Israeli blind subterranean mole rat</name>
    <name type="synonym">Spalax galili</name>
    <dbReference type="NCBI Taxonomy" id="1026970"/>
    <lineage>
        <taxon>Eukaryota</taxon>
        <taxon>Metazoa</taxon>
        <taxon>Chordata</taxon>
        <taxon>Craniata</taxon>
        <taxon>Vertebrata</taxon>
        <taxon>Euteleostomi</taxon>
        <taxon>Mammalia</taxon>
        <taxon>Eutheria</taxon>
        <taxon>Euarchontoglires</taxon>
        <taxon>Glires</taxon>
        <taxon>Rodentia</taxon>
        <taxon>Myomorpha</taxon>
        <taxon>Muroidea</taxon>
        <taxon>Spalacidae</taxon>
        <taxon>Spalacinae</taxon>
        <taxon>Nannospalax</taxon>
    </lineage>
</organism>
<proteinExistence type="predicted"/>
<feature type="region of interest" description="Disordered" evidence="1">
    <location>
        <begin position="24"/>
        <end position="51"/>
    </location>
</feature>
<keyword evidence="2" id="KW-0732">Signal</keyword>
<feature type="signal peptide" evidence="2">
    <location>
        <begin position="1"/>
        <end position="23"/>
    </location>
</feature>
<feature type="chain" id="PRO_5034125632" evidence="2">
    <location>
        <begin position="24"/>
        <end position="96"/>
    </location>
</feature>